<comment type="caution">
    <text evidence="1">The sequence shown here is derived from an EMBL/GenBank/DDBJ whole genome shotgun (WGS) entry which is preliminary data.</text>
</comment>
<protein>
    <submittedName>
        <fullName evidence="1">Uncharacterized protein</fullName>
    </submittedName>
</protein>
<dbReference type="Pfam" id="PF20102">
    <property type="entry name" value="DUF6492"/>
    <property type="match status" value="1"/>
</dbReference>
<accession>A0A928GHM0</accession>
<dbReference type="InterPro" id="IPR045499">
    <property type="entry name" value="DUF6492"/>
</dbReference>
<sequence>MSQLRKIRYRLFSWRHFPPLQASPQEIDVVIPIVSKDLHILPLCLEGVRQQVAHPIKDIYIVAPAQQDIIRFCEENQLHFVEETSVLGFSPRDLNIVIQNPDGTTRNRSGWLFQQLIKLSGKVGTCQHYLCIDADHVLIRPHVFLTDDNKTVFYMSYEEHKPYYENIHKLMPGLQLDTLSYVDHKMLFDKEQLKRLHNALSQQTGDSWIDAIINNYDRTNFAGFSEFELYGNFIQNKERRPWLQKRLSYNHIADYSTLQKKWSGSRWSLTFPEYMKQNHKSAGL</sequence>
<dbReference type="EMBL" id="SUYD01000009">
    <property type="protein sequence ID" value="MBE6266389.1"/>
    <property type="molecule type" value="Genomic_DNA"/>
</dbReference>
<name>A0A928GHM0_XYLRU</name>
<organism evidence="1 2">
    <name type="scientific">Xylanibacter ruminicola</name>
    <name type="common">Prevotella ruminicola</name>
    <dbReference type="NCBI Taxonomy" id="839"/>
    <lineage>
        <taxon>Bacteria</taxon>
        <taxon>Pseudomonadati</taxon>
        <taxon>Bacteroidota</taxon>
        <taxon>Bacteroidia</taxon>
        <taxon>Bacteroidales</taxon>
        <taxon>Prevotellaceae</taxon>
        <taxon>Xylanibacter</taxon>
    </lineage>
</organism>
<proteinExistence type="predicted"/>
<dbReference type="AlphaFoldDB" id="A0A928GHM0"/>
<evidence type="ECO:0000313" key="2">
    <source>
        <dbReference type="Proteomes" id="UP000763088"/>
    </source>
</evidence>
<dbReference type="Proteomes" id="UP000763088">
    <property type="component" value="Unassembled WGS sequence"/>
</dbReference>
<evidence type="ECO:0000313" key="1">
    <source>
        <dbReference type="EMBL" id="MBE6266389.1"/>
    </source>
</evidence>
<gene>
    <name evidence="1" type="ORF">E7102_07970</name>
</gene>
<reference evidence="1" key="1">
    <citation type="submission" date="2019-04" db="EMBL/GenBank/DDBJ databases">
        <title>Evolution of Biomass-Degrading Anaerobic Consortia Revealed by Metagenomics.</title>
        <authorList>
            <person name="Peng X."/>
        </authorList>
    </citation>
    <scope>NUCLEOTIDE SEQUENCE</scope>
    <source>
        <strain evidence="1">SIG141</strain>
    </source>
</reference>